<evidence type="ECO:0000256" key="1">
    <source>
        <dbReference type="ARBA" id="ARBA00004613"/>
    </source>
</evidence>
<feature type="domain" description="Lipase" evidence="6">
    <location>
        <begin position="38"/>
        <end position="314"/>
    </location>
</feature>
<proteinExistence type="evidence at transcript level"/>
<dbReference type="Gene3D" id="3.40.50.1820">
    <property type="entry name" value="alpha/beta hydrolase"/>
    <property type="match status" value="1"/>
</dbReference>
<evidence type="ECO:0000256" key="3">
    <source>
        <dbReference type="ARBA" id="ARBA00022525"/>
    </source>
</evidence>
<reference evidence="7" key="1">
    <citation type="submission" date="2020-12" db="EMBL/GenBank/DDBJ databases">
        <authorList>
            <person name="Guo S."/>
            <person name="Liu W."/>
            <person name="Wang X.P."/>
        </authorList>
    </citation>
    <scope>NUCLEOTIDE SEQUENCE</scope>
</reference>
<feature type="chain" id="PRO_5035855465" evidence="5">
    <location>
        <begin position="21"/>
        <end position="316"/>
    </location>
</feature>
<dbReference type="GO" id="GO:0005615">
    <property type="term" value="C:extracellular space"/>
    <property type="evidence" value="ECO:0007669"/>
    <property type="project" value="TreeGrafter"/>
</dbReference>
<dbReference type="Pfam" id="PF00151">
    <property type="entry name" value="Lipase"/>
    <property type="match status" value="1"/>
</dbReference>
<dbReference type="SUPFAM" id="SSF53474">
    <property type="entry name" value="alpha/beta-Hydrolases"/>
    <property type="match status" value="1"/>
</dbReference>
<dbReference type="EMBL" id="MW355771">
    <property type="protein sequence ID" value="UPN66603.1"/>
    <property type="molecule type" value="mRNA"/>
</dbReference>
<protein>
    <submittedName>
        <fullName evidence="7">Pancreatic triacylglycerol lipase 1</fullName>
    </submittedName>
</protein>
<comment type="subcellular location">
    <subcellularLocation>
        <location evidence="1">Secreted</location>
    </subcellularLocation>
</comment>
<keyword evidence="3" id="KW-0964">Secreted</keyword>
<dbReference type="InterPro" id="IPR000734">
    <property type="entry name" value="TAG_lipase"/>
</dbReference>
<evidence type="ECO:0000259" key="6">
    <source>
        <dbReference type="Pfam" id="PF00151"/>
    </source>
</evidence>
<evidence type="ECO:0000256" key="4">
    <source>
        <dbReference type="RuleBase" id="RU004262"/>
    </source>
</evidence>
<dbReference type="PANTHER" id="PTHR11610:SF173">
    <property type="entry name" value="LIPASE DOMAIN-CONTAINING PROTEIN-RELATED"/>
    <property type="match status" value="1"/>
</dbReference>
<dbReference type="GO" id="GO:0017171">
    <property type="term" value="F:serine hydrolase activity"/>
    <property type="evidence" value="ECO:0007669"/>
    <property type="project" value="TreeGrafter"/>
</dbReference>
<evidence type="ECO:0000256" key="2">
    <source>
        <dbReference type="ARBA" id="ARBA00010701"/>
    </source>
</evidence>
<dbReference type="PRINTS" id="PR00821">
    <property type="entry name" value="TAGLIPASE"/>
</dbReference>
<feature type="signal peptide" evidence="5">
    <location>
        <begin position="1"/>
        <end position="20"/>
    </location>
</feature>
<accession>A0A8U0ATR3</accession>
<dbReference type="GO" id="GO:0016042">
    <property type="term" value="P:lipid catabolic process"/>
    <property type="evidence" value="ECO:0007669"/>
    <property type="project" value="TreeGrafter"/>
</dbReference>
<gene>
    <name evidence="7" type="primary">PTGL1</name>
</gene>
<evidence type="ECO:0000313" key="7">
    <source>
        <dbReference type="EMBL" id="UPN66603.1"/>
    </source>
</evidence>
<dbReference type="GO" id="GO:0016298">
    <property type="term" value="F:lipase activity"/>
    <property type="evidence" value="ECO:0007669"/>
    <property type="project" value="InterPro"/>
</dbReference>
<dbReference type="InterPro" id="IPR029058">
    <property type="entry name" value="AB_hydrolase_fold"/>
</dbReference>
<evidence type="ECO:0000256" key="5">
    <source>
        <dbReference type="SAM" id="SignalP"/>
    </source>
</evidence>
<organism evidence="7">
    <name type="scientific">Colaphellus bowringi</name>
    <dbReference type="NCBI Taxonomy" id="561076"/>
    <lineage>
        <taxon>Eukaryota</taxon>
        <taxon>Metazoa</taxon>
        <taxon>Ecdysozoa</taxon>
        <taxon>Arthropoda</taxon>
        <taxon>Hexapoda</taxon>
        <taxon>Insecta</taxon>
        <taxon>Pterygota</taxon>
        <taxon>Neoptera</taxon>
        <taxon>Endopterygota</taxon>
        <taxon>Coleoptera</taxon>
        <taxon>Polyphaga</taxon>
        <taxon>Cucujiformia</taxon>
        <taxon>Chrysomeloidea</taxon>
        <taxon>Chrysomelidae</taxon>
        <taxon>Chrysomelinae</taxon>
        <taxon>Chrysomelini</taxon>
        <taxon>Colaphellus</taxon>
    </lineage>
</organism>
<name>A0A8U0ATR3_9CUCU</name>
<sequence length="316" mass="35045">MNHLLPLLMLTYVLFSQCDASAAMGELRNLPAVDFTLAEAQKSDVIYKHHQKAGGEFKILTEEDVGEEALDKTIPTVLLIHGWTTDDTSPWYAPLRDEYFKLGAHNIIYINWSKAGNKSYDVSSANVRPVGRFIAQFLIASGVPLEKIQIVGHSLGSQLAGFIGKTMIELTGKKIGRITALDPAGPKFENSKMADNEKLCEHDADFVDVIHTDVRHYGFTKPTGHVDFYPNEGKHQPGCPPQEKDDNCSHARSTLYFIESLSKKAEALEANFTENSSGITVSPKENGKVIIFGQHVDRNAKGVYYFKTNSQKPFLA</sequence>
<comment type="similarity">
    <text evidence="2 4">Belongs to the AB hydrolase superfamily. Lipase family.</text>
</comment>
<dbReference type="InterPro" id="IPR013818">
    <property type="entry name" value="Lipase"/>
</dbReference>
<keyword evidence="5" id="KW-0732">Signal</keyword>
<dbReference type="AlphaFoldDB" id="A0A8U0ATR3"/>
<dbReference type="PANTHER" id="PTHR11610">
    <property type="entry name" value="LIPASE"/>
    <property type="match status" value="1"/>
</dbReference>